<name>M1NXU5_9CAUD</name>
<dbReference type="Proteomes" id="UP000297198">
    <property type="component" value="Segment"/>
</dbReference>
<accession>M1NXU5</accession>
<dbReference type="Pfam" id="PF11753">
    <property type="entry name" value="DUF3310"/>
    <property type="match status" value="1"/>
</dbReference>
<dbReference type="EMBL" id="HM559717">
    <property type="protein sequence ID" value="AGF91721.1"/>
    <property type="molecule type" value="Genomic_DNA"/>
</dbReference>
<dbReference type="InterPro" id="IPR021739">
    <property type="entry name" value="SaV-like"/>
</dbReference>
<protein>
    <recommendedName>
        <fullName evidence="3">DUF3310 domain-containing protein</fullName>
    </recommendedName>
</protein>
<gene>
    <name evidence="1" type="ORF">SVPG_00038</name>
</gene>
<organism evidence="1 2">
    <name type="scientific">Synechococcus phage S-CBP4</name>
    <dbReference type="NCBI Taxonomy" id="754059"/>
    <lineage>
        <taxon>Viruses</taxon>
        <taxon>Duplodnaviria</taxon>
        <taxon>Heunggongvirae</taxon>
        <taxon>Uroviricota</taxon>
        <taxon>Caudoviricetes</taxon>
        <taxon>Autographivirales</taxon>
        <taxon>Sechaudvirinae</taxon>
        <taxon>Poseidonvirus</taxon>
        <taxon>Poseidonvirus SCBP4</taxon>
    </lineage>
</organism>
<evidence type="ECO:0000313" key="2">
    <source>
        <dbReference type="Proteomes" id="UP000297198"/>
    </source>
</evidence>
<evidence type="ECO:0000313" key="1">
    <source>
        <dbReference type="EMBL" id="AGF91721.1"/>
    </source>
</evidence>
<sequence length="101" mass="11787">MANSTNTTGPEYYRRGSIQVWDFIRDQGLDFHLGNAIKYICRAGHKDSKRDDLRKAIHYLQNELENDILHPSAASRRIQEKFPGEEQYYAGFTDFAEAFDR</sequence>
<evidence type="ECO:0008006" key="3">
    <source>
        <dbReference type="Google" id="ProtNLM"/>
    </source>
</evidence>
<proteinExistence type="predicted"/>
<reference evidence="1 2" key="1">
    <citation type="submission" date="2010-11" db="EMBL/GenBank/DDBJ databases">
        <title>The Genome Sequence of Synechococcus phage S-CBP4.</title>
        <authorList>
            <consortium name="The Broad Institute Genome Sequencing Platform"/>
            <person name="Henn M.R."/>
            <person name="Chen F."/>
            <person name="Wang K."/>
            <person name="Levin J."/>
            <person name="Malboeuf C."/>
            <person name="Casali M."/>
            <person name="Russ C."/>
            <person name="Lennon N."/>
            <person name="Chapman S.B."/>
            <person name="Erlich R."/>
            <person name="Young S.K."/>
            <person name="Yandava C."/>
            <person name="Zeng Q."/>
            <person name="Alvarado L."/>
            <person name="Anderson S."/>
            <person name="Berlin A."/>
            <person name="Chen Z."/>
            <person name="Freedman E."/>
            <person name="Gellesch M."/>
            <person name="Goldberg J."/>
            <person name="Green L."/>
            <person name="Griggs A."/>
            <person name="Gujja S."/>
            <person name="Heilman E.R."/>
            <person name="Heiman D."/>
            <person name="Hollinger A."/>
            <person name="Howarth C."/>
            <person name="Larson L."/>
            <person name="Mehta T."/>
            <person name="Pearson M."/>
            <person name="Roberts A."/>
            <person name="Ryan E."/>
            <person name="Saif S."/>
            <person name="Shea T."/>
            <person name="Shenoy N."/>
            <person name="Sisk P."/>
            <person name="Stolte C."/>
            <person name="Sykes S."/>
            <person name="White J."/>
            <person name="Haas B."/>
            <person name="Nusbaum C."/>
            <person name="Birren B."/>
        </authorList>
    </citation>
    <scope>NUCLEOTIDE SEQUENCE [LARGE SCALE GENOMIC DNA]</scope>
    <source>
        <strain evidence="1 2">S-CBP4</strain>
    </source>
</reference>
<keyword evidence="2" id="KW-1185">Reference proteome</keyword>